<feature type="domain" description="Lipoxygenase" evidence="15">
    <location>
        <begin position="511"/>
        <end position="798"/>
    </location>
</feature>
<dbReference type="SUPFAM" id="SSF52540">
    <property type="entry name" value="P-loop containing nucleoside triphosphate hydrolases"/>
    <property type="match status" value="1"/>
</dbReference>
<evidence type="ECO:0000256" key="5">
    <source>
        <dbReference type="ARBA" id="ARBA00022679"/>
    </source>
</evidence>
<evidence type="ECO:0000256" key="9">
    <source>
        <dbReference type="ARBA" id="ARBA00023034"/>
    </source>
</evidence>
<accession>A0A498LJN6</accession>
<evidence type="ECO:0000256" key="11">
    <source>
        <dbReference type="ARBA" id="ARBA00023157"/>
    </source>
</evidence>
<comment type="subcellular location">
    <subcellularLocation>
        <location evidence="2">Golgi apparatus membrane</location>
        <topology evidence="2">Single-pass type II membrane protein</topology>
    </subcellularLocation>
</comment>
<evidence type="ECO:0000256" key="8">
    <source>
        <dbReference type="ARBA" id="ARBA00022989"/>
    </source>
</evidence>
<evidence type="ECO:0000256" key="13">
    <source>
        <dbReference type="ARBA" id="ARBA00048460"/>
    </source>
</evidence>
<comment type="caution">
    <text evidence="16">The sequence shown here is derived from an EMBL/GenBank/DDBJ whole genome shotgun (WGS) entry which is preliminary data.</text>
</comment>
<dbReference type="InterPro" id="IPR027417">
    <property type="entry name" value="P-loop_NTPase"/>
</dbReference>
<evidence type="ECO:0000256" key="6">
    <source>
        <dbReference type="ARBA" id="ARBA00022692"/>
    </source>
</evidence>
<feature type="domain" description="Lipoxygenase" evidence="15">
    <location>
        <begin position="422"/>
        <end position="509"/>
    </location>
</feature>
<protein>
    <recommendedName>
        <fullName evidence="4 14">Protein-tyrosine sulfotransferase</fullName>
        <ecNumber evidence="4 14">2.8.2.20</ecNumber>
    </recommendedName>
</protein>
<evidence type="ECO:0000256" key="7">
    <source>
        <dbReference type="ARBA" id="ARBA00022968"/>
    </source>
</evidence>
<evidence type="ECO:0000256" key="10">
    <source>
        <dbReference type="ARBA" id="ARBA00023136"/>
    </source>
</evidence>
<dbReference type="SUPFAM" id="SSF48484">
    <property type="entry name" value="Lipoxigenase"/>
    <property type="match status" value="1"/>
</dbReference>
<evidence type="ECO:0000256" key="3">
    <source>
        <dbReference type="ARBA" id="ARBA00009988"/>
    </source>
</evidence>
<dbReference type="EMBL" id="QBIY01013350">
    <property type="protein sequence ID" value="RXN07276.1"/>
    <property type="molecule type" value="Genomic_DNA"/>
</dbReference>
<keyword evidence="17" id="KW-1185">Reference proteome</keyword>
<dbReference type="FunFam" id="3.40.50.300:FF:000290">
    <property type="entry name" value="Protein-tyrosine sulfotransferase"/>
    <property type="match status" value="1"/>
</dbReference>
<dbReference type="EC" id="2.8.2.20" evidence="4 14"/>
<dbReference type="Proteomes" id="UP000290572">
    <property type="component" value="Unassembled WGS sequence"/>
</dbReference>
<dbReference type="GO" id="GO:0016702">
    <property type="term" value="F:oxidoreductase activity, acting on single donors with incorporation of molecular oxygen, incorporation of two atoms of oxygen"/>
    <property type="evidence" value="ECO:0007669"/>
    <property type="project" value="InterPro"/>
</dbReference>
<keyword evidence="7" id="KW-0735">Signal-anchor</keyword>
<gene>
    <name evidence="16" type="ORF">ROHU_011991</name>
</gene>
<evidence type="ECO:0000313" key="16">
    <source>
        <dbReference type="EMBL" id="RXN07276.1"/>
    </source>
</evidence>
<comment type="catalytic activity">
    <reaction evidence="13 14">
        <text>L-tyrosyl-[protein] + 3'-phosphoadenylyl sulfate = O-sulfo-L-tyrosine-[protein] + adenosine 3',5'-bisphosphate + H(+)</text>
        <dbReference type="Rhea" id="RHEA:16801"/>
        <dbReference type="Rhea" id="RHEA-COMP:10136"/>
        <dbReference type="Rhea" id="RHEA-COMP:11688"/>
        <dbReference type="ChEBI" id="CHEBI:15378"/>
        <dbReference type="ChEBI" id="CHEBI:46858"/>
        <dbReference type="ChEBI" id="CHEBI:58339"/>
        <dbReference type="ChEBI" id="CHEBI:58343"/>
        <dbReference type="ChEBI" id="CHEBI:65286"/>
        <dbReference type="EC" id="2.8.2.20"/>
    </reaction>
</comment>
<dbReference type="Pfam" id="PF00305">
    <property type="entry name" value="Lipoxygenase"/>
    <property type="match status" value="1"/>
</dbReference>
<keyword evidence="11" id="KW-1015">Disulfide bond</keyword>
<comment type="similarity">
    <text evidence="3 14">Belongs to the protein sulfotransferase family.</text>
</comment>
<keyword evidence="5 14" id="KW-0808">Transferase</keyword>
<comment type="function">
    <text evidence="1 14">Catalyzes the O-sulfation of tyrosine residues within acidic motifs of polypeptides, using 3'-phosphoadenylyl sulfate (PAPS) as cosubstrate.</text>
</comment>
<dbReference type="Gene3D" id="1.20.245.10">
    <property type="entry name" value="Lipoxygenase-1, Domain 5"/>
    <property type="match status" value="1"/>
</dbReference>
<dbReference type="AlphaFoldDB" id="A0A498LJN6"/>
<dbReference type="InterPro" id="IPR026634">
    <property type="entry name" value="TPST-like"/>
</dbReference>
<dbReference type="PANTHER" id="PTHR12788:SF4">
    <property type="entry name" value="PROTEIN-TYROSINE SULFOTRANSFERASE 1"/>
    <property type="match status" value="1"/>
</dbReference>
<keyword evidence="18" id="KW-1267">Proteomics identification</keyword>
<dbReference type="InterPro" id="IPR013819">
    <property type="entry name" value="LipOase_C"/>
</dbReference>
<evidence type="ECO:0000256" key="1">
    <source>
        <dbReference type="ARBA" id="ARBA00003886"/>
    </source>
</evidence>
<dbReference type="InterPro" id="IPR036226">
    <property type="entry name" value="LipOase_C_sf"/>
</dbReference>
<dbReference type="GO" id="GO:0046872">
    <property type="term" value="F:metal ion binding"/>
    <property type="evidence" value="ECO:0007669"/>
    <property type="project" value="InterPro"/>
</dbReference>
<name>A0A498LJN6_LABRO</name>
<keyword evidence="8 14" id="KW-1133">Transmembrane helix</keyword>
<evidence type="ECO:0000256" key="2">
    <source>
        <dbReference type="ARBA" id="ARBA00004323"/>
    </source>
</evidence>
<dbReference type="Pfam" id="PF13469">
    <property type="entry name" value="Sulfotransfer_3"/>
    <property type="match status" value="1"/>
</dbReference>
<evidence type="ECO:0000259" key="15">
    <source>
        <dbReference type="PROSITE" id="PS51393"/>
    </source>
</evidence>
<organism evidence="16 17">
    <name type="scientific">Labeo rohita</name>
    <name type="common">Indian major carp</name>
    <name type="synonym">Cyprinus rohita</name>
    <dbReference type="NCBI Taxonomy" id="84645"/>
    <lineage>
        <taxon>Eukaryota</taxon>
        <taxon>Metazoa</taxon>
        <taxon>Chordata</taxon>
        <taxon>Craniata</taxon>
        <taxon>Vertebrata</taxon>
        <taxon>Euteleostomi</taxon>
        <taxon>Actinopterygii</taxon>
        <taxon>Neopterygii</taxon>
        <taxon>Teleostei</taxon>
        <taxon>Ostariophysi</taxon>
        <taxon>Cypriniformes</taxon>
        <taxon>Cyprinidae</taxon>
        <taxon>Labeoninae</taxon>
        <taxon>Labeonini</taxon>
        <taxon>Labeo</taxon>
    </lineage>
</organism>
<evidence type="ECO:0000256" key="12">
    <source>
        <dbReference type="ARBA" id="ARBA00023180"/>
    </source>
</evidence>
<proteinExistence type="evidence at protein level"/>
<sequence length="798" mass="89721">MRKQTCNVLLVCGVISSITVFYLGLSTIECPTARSRAAQHGWAVNLHAGRNLSDPLQLPEEYNEETPLIFVGGVPRSGTTLMRAMLDAHPLVRCGEETRVIPRLLAMQATWSHSARERVRLDEAGVTDEVLDSAVRAFLLEIIVGHGEPAPRLCNKDPFALKSLSYLSKLFPKAKFILMLRDGRATVHSMISRKVTITGFDLTSYRDCLVKWNRAVEVMYDQCLAAADGNCLPVHYEQLVLHPERVMRKLLQFLDLPWDTAVLHHEQLIGKAGGVSLSKVELSTDQVVKPVNTEALSKWVGKIPADVVNDMASIAPMLSRLGYDPLANPPNYNKPDLLFLNSSKIACTVVIKPKEEVGTVVLLRLRLEAHPGFPDLDWHCQDVQVRRSSEDPETQVFPCHKWIRTADGSVELRNEKEYVQAHWQEDAFFGYQCLNGCNPLHIRQIRSLPPNLSVTSEMLRPFLPEDSTLEQEMERGHVYLLDYEVLDQLPANTINDKHSYLAAPLCLLHYNRQGELKPIAIQLLMPHIQSSLQINIQARVTLLAAKGVFDKSVACGLEAIPLLLARGTQRLSYSSMCVPDDVRVRGLDALPICYYAQDALRVWDALHRFVAGWIRLYYCNDEDVQHDCELQNWIREIFTEGFLGLSHIGVPQSFQTTAEMSKFVTMVIFSCSALHAAVNFSQLDYNIWIPNCPASMSRPPSQTKGSVSEEDIFSFLPEVSSSCHVLSVLSLLSQPAIDFVPLGHYNEWYFSSGAIVKLVNEVQKELKMIAKDIADRNSRLELPYPYLSPDRIENSVTI</sequence>
<dbReference type="PROSITE" id="PS51393">
    <property type="entry name" value="LIPOXYGENASE_3"/>
    <property type="match status" value="2"/>
</dbReference>
<keyword evidence="12" id="KW-0325">Glycoprotein</keyword>
<reference evidence="16 17" key="1">
    <citation type="submission" date="2018-03" db="EMBL/GenBank/DDBJ databases">
        <title>Draft genome sequence of Rohu Carp (Labeo rohita).</title>
        <authorList>
            <person name="Das P."/>
            <person name="Kushwaha B."/>
            <person name="Joshi C.G."/>
            <person name="Kumar D."/>
            <person name="Nagpure N.S."/>
            <person name="Sahoo L."/>
            <person name="Das S.P."/>
            <person name="Bit A."/>
            <person name="Patnaik S."/>
            <person name="Meher P.K."/>
            <person name="Jayasankar P."/>
            <person name="Koringa P.G."/>
            <person name="Patel N.V."/>
            <person name="Hinsu A.T."/>
            <person name="Kumar R."/>
            <person name="Pandey M."/>
            <person name="Agarwal S."/>
            <person name="Srivastava S."/>
            <person name="Singh M."/>
            <person name="Iquebal M.A."/>
            <person name="Jaiswal S."/>
            <person name="Angadi U.B."/>
            <person name="Kumar N."/>
            <person name="Raza M."/>
            <person name="Shah T.M."/>
            <person name="Rai A."/>
            <person name="Jena J.K."/>
        </authorList>
    </citation>
    <scope>NUCLEOTIDE SEQUENCE [LARGE SCALE GENOMIC DNA]</scope>
    <source>
        <strain evidence="16">DASCIFA01</strain>
        <tissue evidence="16">Testis</tissue>
    </source>
</reference>
<dbReference type="SUPFAM" id="SSF49723">
    <property type="entry name" value="Lipase/lipooxygenase domain (PLAT/LH2 domain)"/>
    <property type="match status" value="1"/>
</dbReference>
<dbReference type="Gene3D" id="3.40.50.300">
    <property type="entry name" value="P-loop containing nucleotide triphosphate hydrolases"/>
    <property type="match status" value="1"/>
</dbReference>
<dbReference type="GO" id="GO:0000139">
    <property type="term" value="C:Golgi membrane"/>
    <property type="evidence" value="ECO:0007669"/>
    <property type="project" value="UniProtKB-SubCell"/>
</dbReference>
<dbReference type="GO" id="GO:0008476">
    <property type="term" value="F:protein-tyrosine sulfotransferase activity"/>
    <property type="evidence" value="ECO:0007669"/>
    <property type="project" value="UniProtKB-EC"/>
</dbReference>
<evidence type="ECO:0000313" key="17">
    <source>
        <dbReference type="Proteomes" id="UP000290572"/>
    </source>
</evidence>
<dbReference type="InterPro" id="IPR036392">
    <property type="entry name" value="PLAT/LH2_dom_sf"/>
</dbReference>
<evidence type="ECO:0000256" key="4">
    <source>
        <dbReference type="ARBA" id="ARBA00013262"/>
    </source>
</evidence>
<dbReference type="STRING" id="84645.A0A498LJN6"/>
<dbReference type="PANTHER" id="PTHR12788">
    <property type="entry name" value="PROTEIN-TYROSINE SULFOTRANSFERASE 2"/>
    <property type="match status" value="1"/>
</dbReference>
<feature type="transmembrane region" description="Helical" evidence="14">
    <location>
        <begin position="7"/>
        <end position="25"/>
    </location>
</feature>
<keyword evidence="10 14" id="KW-0472">Membrane</keyword>
<keyword evidence="9" id="KW-0333">Golgi apparatus</keyword>
<keyword evidence="6 14" id="KW-0812">Transmembrane</keyword>
<evidence type="ECO:0000256" key="14">
    <source>
        <dbReference type="RuleBase" id="RU365018"/>
    </source>
</evidence>
<evidence type="ECO:0007829" key="18">
    <source>
        <dbReference type="PeptideAtlas" id="A0A498LJN6"/>
    </source>
</evidence>